<dbReference type="Pfam" id="PF00535">
    <property type="entry name" value="Glycos_transf_2"/>
    <property type="match status" value="1"/>
</dbReference>
<dbReference type="PANTHER" id="PTHR43685:SF14">
    <property type="entry name" value="GLYCOSYLTRANSFERASE 2-LIKE DOMAIN-CONTAINING PROTEIN"/>
    <property type="match status" value="1"/>
</dbReference>
<evidence type="ECO:0000256" key="1">
    <source>
        <dbReference type="SAM" id="MobiDB-lite"/>
    </source>
</evidence>
<feature type="domain" description="Glycosyltransferase 2-like" evidence="2">
    <location>
        <begin position="115"/>
        <end position="265"/>
    </location>
</feature>
<keyword evidence="4" id="KW-1185">Reference proteome</keyword>
<feature type="region of interest" description="Disordered" evidence="1">
    <location>
        <begin position="435"/>
        <end position="462"/>
    </location>
</feature>
<dbReference type="RefSeq" id="WP_345602678.1">
    <property type="nucleotide sequence ID" value="NZ_BAABJO010000001.1"/>
</dbReference>
<evidence type="ECO:0000259" key="2">
    <source>
        <dbReference type="Pfam" id="PF00535"/>
    </source>
</evidence>
<reference evidence="4" key="1">
    <citation type="journal article" date="2019" name="Int. J. Syst. Evol. Microbiol.">
        <title>The Global Catalogue of Microorganisms (GCM) 10K type strain sequencing project: providing services to taxonomists for standard genome sequencing and annotation.</title>
        <authorList>
            <consortium name="The Broad Institute Genomics Platform"/>
            <consortium name="The Broad Institute Genome Sequencing Center for Infectious Disease"/>
            <person name="Wu L."/>
            <person name="Ma J."/>
        </authorList>
    </citation>
    <scope>NUCLEOTIDE SEQUENCE [LARGE SCALE GENOMIC DNA]</scope>
    <source>
        <strain evidence="4">JCM 18302</strain>
    </source>
</reference>
<feature type="region of interest" description="Disordered" evidence="1">
    <location>
        <begin position="1"/>
        <end position="24"/>
    </location>
</feature>
<dbReference type="PANTHER" id="PTHR43685">
    <property type="entry name" value="GLYCOSYLTRANSFERASE"/>
    <property type="match status" value="1"/>
</dbReference>
<proteinExistence type="predicted"/>
<accession>A0ABP9N6L8</accession>
<dbReference type="InterPro" id="IPR029044">
    <property type="entry name" value="Nucleotide-diphossugar_trans"/>
</dbReference>
<dbReference type="Gene3D" id="3.90.550.10">
    <property type="entry name" value="Spore Coat Polysaccharide Biosynthesis Protein SpsA, Chain A"/>
    <property type="match status" value="1"/>
</dbReference>
<organism evidence="3 4">
    <name type="scientific">Pseudonocardia adelaidensis</name>
    <dbReference type="NCBI Taxonomy" id="648754"/>
    <lineage>
        <taxon>Bacteria</taxon>
        <taxon>Bacillati</taxon>
        <taxon>Actinomycetota</taxon>
        <taxon>Actinomycetes</taxon>
        <taxon>Pseudonocardiales</taxon>
        <taxon>Pseudonocardiaceae</taxon>
        <taxon>Pseudonocardia</taxon>
    </lineage>
</organism>
<dbReference type="CDD" id="cd00761">
    <property type="entry name" value="Glyco_tranf_GTA_type"/>
    <property type="match status" value="1"/>
</dbReference>
<dbReference type="SUPFAM" id="SSF53448">
    <property type="entry name" value="Nucleotide-diphospho-sugar transferases"/>
    <property type="match status" value="1"/>
</dbReference>
<comment type="caution">
    <text evidence="3">The sequence shown here is derived from an EMBL/GenBank/DDBJ whole genome shotgun (WGS) entry which is preliminary data.</text>
</comment>
<protein>
    <recommendedName>
        <fullName evidence="2">Glycosyltransferase 2-like domain-containing protein</fullName>
    </recommendedName>
</protein>
<dbReference type="InterPro" id="IPR001173">
    <property type="entry name" value="Glyco_trans_2-like"/>
</dbReference>
<sequence length="462" mass="49642">MASPVEGITELELTEPMPDLVSDRPEGEAQRTRLLLRLHTHPVGELTLALGPGGIAADDLAATIWRVAAGAVREHLRADGLPTPGRLDPGGLDTGGEPACTRRRRALRTAAPPMSVLLATRDRTASLLRCLDSVARLDYPQFDVVIVDSAPSTDDTALAIESLRSLPGMPPIHYTRAELPGLGFAHNRGLDLVTGSWVAITDDDVTVDPHWLTGILEGFSTARAVACVTGPIMAAELQTPAQQLLEQYGGYNRGFIPRCYNMAERRPPDPLFPFAVGRLGSGANMAYRTAFLREIGGFDPATGVGTPARSGDDFTGFLQVLLSGHTLAYQPAALLWHWHPREFDHLRRMAHGYGVGLGAYLTSTVAHRPSLLPVMLRSLVPGARHLLSRKSAKNVAKQADFPRSVELAEVLGLLRGPFAYAHSWHRYRGSRGWAALEPTAPEPTGADSDSGATPDATPTGAR</sequence>
<evidence type="ECO:0000313" key="4">
    <source>
        <dbReference type="Proteomes" id="UP001500804"/>
    </source>
</evidence>
<dbReference type="Proteomes" id="UP001500804">
    <property type="component" value="Unassembled WGS sequence"/>
</dbReference>
<dbReference type="InterPro" id="IPR050834">
    <property type="entry name" value="Glycosyltransf_2"/>
</dbReference>
<name>A0ABP9N6L8_9PSEU</name>
<dbReference type="EMBL" id="BAABJO010000001">
    <property type="protein sequence ID" value="GAA5110810.1"/>
    <property type="molecule type" value="Genomic_DNA"/>
</dbReference>
<evidence type="ECO:0000313" key="3">
    <source>
        <dbReference type="EMBL" id="GAA5110810.1"/>
    </source>
</evidence>
<gene>
    <name evidence="3" type="ORF">GCM10023320_02990</name>
</gene>